<evidence type="ECO:0000256" key="1">
    <source>
        <dbReference type="SAM" id="MobiDB-lite"/>
    </source>
</evidence>
<feature type="compositionally biased region" description="Basic and acidic residues" evidence="1">
    <location>
        <begin position="28"/>
        <end position="46"/>
    </location>
</feature>
<feature type="region of interest" description="Disordered" evidence="1">
    <location>
        <begin position="27"/>
        <end position="46"/>
    </location>
</feature>
<dbReference type="EMBL" id="CP010767">
    <property type="protein sequence ID" value="ATG43842.1"/>
    <property type="molecule type" value="Genomic_DNA"/>
</dbReference>
<evidence type="ECO:0000256" key="2">
    <source>
        <dbReference type="SAM" id="Phobius"/>
    </source>
</evidence>
<feature type="transmembrane region" description="Helical" evidence="2">
    <location>
        <begin position="56"/>
        <end position="83"/>
    </location>
</feature>
<sequence>MGCPFLCPADPACKQALNQTAIQAFDDSSTKDHPKENRMSLFHPDNRNRSDRHKKIYAYCEIAYTIVDVSAAVLFVVGSVLFFQESTTYVGTWLFLIGSILFGLRPTIKLYREYAYLRLGDYEDVTRQ</sequence>
<name>A0AAN1GRI5_9RHOB</name>
<feature type="transmembrane region" description="Helical" evidence="2">
    <location>
        <begin position="89"/>
        <end position="108"/>
    </location>
</feature>
<gene>
    <name evidence="4" type="ORF">PhaeoP13_01911</name>
</gene>
<evidence type="ECO:0000259" key="3">
    <source>
        <dbReference type="Pfam" id="PF14145"/>
    </source>
</evidence>
<protein>
    <submittedName>
        <fullName evidence="4">YrhK-like protein</fullName>
    </submittedName>
</protein>
<keyword evidence="2" id="KW-0472">Membrane</keyword>
<organism evidence="4 5">
    <name type="scientific">Phaeobacter piscinae</name>
    <dbReference type="NCBI Taxonomy" id="1580596"/>
    <lineage>
        <taxon>Bacteria</taxon>
        <taxon>Pseudomonadati</taxon>
        <taxon>Pseudomonadota</taxon>
        <taxon>Alphaproteobacteria</taxon>
        <taxon>Rhodobacterales</taxon>
        <taxon>Roseobacteraceae</taxon>
        <taxon>Phaeobacter</taxon>
    </lineage>
</organism>
<accession>A0AAN1GRI5</accession>
<keyword evidence="2" id="KW-1133">Transmembrane helix</keyword>
<keyword evidence="2" id="KW-0812">Transmembrane</keyword>
<dbReference type="InterPro" id="IPR025424">
    <property type="entry name" value="YrhK_domain"/>
</dbReference>
<evidence type="ECO:0000313" key="4">
    <source>
        <dbReference type="EMBL" id="ATG43842.1"/>
    </source>
</evidence>
<dbReference type="AlphaFoldDB" id="A0AAN1GRI5"/>
<dbReference type="Pfam" id="PF14145">
    <property type="entry name" value="YrhK"/>
    <property type="match status" value="1"/>
</dbReference>
<dbReference type="Proteomes" id="UP000218606">
    <property type="component" value="Chromosome"/>
</dbReference>
<evidence type="ECO:0000313" key="5">
    <source>
        <dbReference type="Proteomes" id="UP000218606"/>
    </source>
</evidence>
<feature type="domain" description="YrhK" evidence="3">
    <location>
        <begin position="61"/>
        <end position="113"/>
    </location>
</feature>
<proteinExistence type="predicted"/>
<reference evidence="4 5" key="1">
    <citation type="journal article" date="2017" name="Front. Microbiol.">
        <title>Phaeobacter piscinae sp. nov., a species of the Roseobacter group and potential aquaculture probiont.</title>
        <authorList>
            <person name="Sonnenschein E.C."/>
            <person name="Phippen C.B.W."/>
            <person name="Nielsen K.F."/>
            <person name="Mateiu R.V."/>
            <person name="Melchiorsen J."/>
            <person name="Gram L."/>
            <person name="Overmann J."/>
            <person name="Freese H.M."/>
        </authorList>
    </citation>
    <scope>NUCLEOTIDE SEQUENCE [LARGE SCALE GENOMIC DNA]</scope>
    <source>
        <strain evidence="4 5">P13</strain>
    </source>
</reference>